<gene>
    <name evidence="7" type="ORF">BSAL_36665</name>
</gene>
<dbReference type="EMBL" id="CYKH01002031">
    <property type="protein sequence ID" value="CUG92315.1"/>
    <property type="molecule type" value="Genomic_DNA"/>
</dbReference>
<evidence type="ECO:0000256" key="3">
    <source>
        <dbReference type="ARBA" id="ARBA00022723"/>
    </source>
</evidence>
<dbReference type="GO" id="GO:0004416">
    <property type="term" value="F:hydroxyacylglutathione hydrolase activity"/>
    <property type="evidence" value="ECO:0007669"/>
    <property type="project" value="InterPro"/>
</dbReference>
<keyword evidence="8" id="KW-1185">Reference proteome</keyword>
<evidence type="ECO:0000256" key="5">
    <source>
        <dbReference type="ARBA" id="ARBA00022833"/>
    </source>
</evidence>
<dbReference type="VEuPathDB" id="TriTrypDB:BSAL_36665"/>
<evidence type="ECO:0000313" key="8">
    <source>
        <dbReference type="Proteomes" id="UP000051952"/>
    </source>
</evidence>
<evidence type="ECO:0000259" key="6">
    <source>
        <dbReference type="SMART" id="SM00849"/>
    </source>
</evidence>
<dbReference type="AlphaFoldDB" id="A0A0S4JNU4"/>
<dbReference type="InterPro" id="IPR035680">
    <property type="entry name" value="Clx_II_MBL"/>
</dbReference>
<evidence type="ECO:0000313" key="7">
    <source>
        <dbReference type="EMBL" id="CUG92315.1"/>
    </source>
</evidence>
<evidence type="ECO:0000256" key="2">
    <source>
        <dbReference type="ARBA" id="ARBA00006759"/>
    </source>
</evidence>
<dbReference type="InterPro" id="IPR017782">
    <property type="entry name" value="Hydroxyacylglutathione_Hdrlase"/>
</dbReference>
<dbReference type="Pfam" id="PF00753">
    <property type="entry name" value="Lactamase_B"/>
    <property type="match status" value="1"/>
</dbReference>
<dbReference type="PANTHER" id="PTHR11935">
    <property type="entry name" value="BETA LACTAMASE DOMAIN"/>
    <property type="match status" value="1"/>
</dbReference>
<organism evidence="7 8">
    <name type="scientific">Bodo saltans</name>
    <name type="common">Flagellated protozoan</name>
    <dbReference type="NCBI Taxonomy" id="75058"/>
    <lineage>
        <taxon>Eukaryota</taxon>
        <taxon>Discoba</taxon>
        <taxon>Euglenozoa</taxon>
        <taxon>Kinetoplastea</taxon>
        <taxon>Metakinetoplastina</taxon>
        <taxon>Eubodonida</taxon>
        <taxon>Bodonidae</taxon>
        <taxon>Bodo</taxon>
    </lineage>
</organism>
<dbReference type="Proteomes" id="UP000051952">
    <property type="component" value="Unassembled WGS sequence"/>
</dbReference>
<dbReference type="InterPro" id="IPR036866">
    <property type="entry name" value="RibonucZ/Hydroxyglut_hydro"/>
</dbReference>
<dbReference type="NCBIfam" id="TIGR03413">
    <property type="entry name" value="GSH_gloB"/>
    <property type="match status" value="1"/>
</dbReference>
<keyword evidence="5" id="KW-0862">Zinc</keyword>
<feature type="domain" description="Metallo-beta-lactamase" evidence="6">
    <location>
        <begin position="24"/>
        <end position="196"/>
    </location>
</feature>
<dbReference type="PANTHER" id="PTHR11935:SF139">
    <property type="entry name" value="HYDROLASE, PUTATIVE-RELATED"/>
    <property type="match status" value="1"/>
</dbReference>
<dbReference type="OMA" id="NYIWLLQ"/>
<dbReference type="InterPro" id="IPR032282">
    <property type="entry name" value="HAGH_C"/>
</dbReference>
<dbReference type="InterPro" id="IPR001279">
    <property type="entry name" value="Metallo-B-lactamas"/>
</dbReference>
<dbReference type="Gene3D" id="3.60.15.10">
    <property type="entry name" value="Ribonuclease Z/Hydroxyacylglutathione hydrolase-like"/>
    <property type="match status" value="1"/>
</dbReference>
<evidence type="ECO:0000256" key="4">
    <source>
        <dbReference type="ARBA" id="ARBA00022801"/>
    </source>
</evidence>
<protein>
    <submittedName>
        <fullName evidence="7">Hydroxyacylglutathione hydrolase, putative</fullName>
    </submittedName>
</protein>
<keyword evidence="4 7" id="KW-0378">Hydrolase</keyword>
<dbReference type="OrthoDB" id="515692at2759"/>
<dbReference type="SUPFAM" id="SSF56281">
    <property type="entry name" value="Metallo-hydrolase/oxidoreductase"/>
    <property type="match status" value="1"/>
</dbReference>
<keyword evidence="3" id="KW-0479">Metal-binding</keyword>
<accession>A0A0S4JNU4</accession>
<reference evidence="8" key="1">
    <citation type="submission" date="2015-09" db="EMBL/GenBank/DDBJ databases">
        <authorList>
            <consortium name="Pathogen Informatics"/>
        </authorList>
    </citation>
    <scope>NUCLEOTIDE SEQUENCE [LARGE SCALE GENOMIC DNA]</scope>
    <source>
        <strain evidence="8">Lake Konstanz</strain>
    </source>
</reference>
<proteinExistence type="inferred from homology"/>
<dbReference type="GO" id="GO:0019243">
    <property type="term" value="P:methylglyoxal catabolic process to D-lactate via S-lactoyl-glutathione"/>
    <property type="evidence" value="ECO:0007669"/>
    <property type="project" value="InterPro"/>
</dbReference>
<dbReference type="Pfam" id="PF16123">
    <property type="entry name" value="HAGH_C"/>
    <property type="match status" value="1"/>
</dbReference>
<dbReference type="GO" id="GO:0046872">
    <property type="term" value="F:metal ion binding"/>
    <property type="evidence" value="ECO:0007669"/>
    <property type="project" value="UniProtKB-KW"/>
</dbReference>
<comment type="cofactor">
    <cofactor evidence="1">
        <name>Zn(2+)</name>
        <dbReference type="ChEBI" id="CHEBI:29105"/>
    </cofactor>
</comment>
<evidence type="ECO:0000256" key="1">
    <source>
        <dbReference type="ARBA" id="ARBA00001947"/>
    </source>
</evidence>
<comment type="similarity">
    <text evidence="2">Belongs to the metallo-beta-lactamase superfamily. Glyoxalase II family.</text>
</comment>
<dbReference type="HAMAP" id="MF_01374">
    <property type="entry name" value="Glyoxalase_2"/>
    <property type="match status" value="1"/>
</dbReference>
<dbReference type="SMART" id="SM00849">
    <property type="entry name" value="Lactamase_B"/>
    <property type="match status" value="1"/>
</dbReference>
<dbReference type="CDD" id="cd07723">
    <property type="entry name" value="hydroxyacylglutathione_hydrolase_MBL-fold"/>
    <property type="match status" value="1"/>
</dbReference>
<sequence>MAARKAIQKAFGAFTVDVVPVLKDNFSYIITDAATNATAFVDVSEVAPLLQLVGPRPSWIAETQRSPSGPVVVLSTHKHWDHSGGNKDIIAKFPDVRIYGGEHEPVPHLTNALKHGETFHIGSLSVDVYHTPCHTAGHVLFHVFHPDARDDGAVFTGDTVFAGGIGAFFEGNSELMLKALELFAALPDSTSVFPGHDYTLNFLKFAATVTPKDDFINSQVAKYTAQKEAGEPSVPSTVADEKKQNVFVRVLDPAFRALLGKPDSIELMQHLYDTCP</sequence>
<name>A0A0S4JNU4_BODSA</name>